<evidence type="ECO:0000256" key="4">
    <source>
        <dbReference type="ARBA" id="ARBA00023163"/>
    </source>
</evidence>
<evidence type="ECO:0000313" key="7">
    <source>
        <dbReference type="EMBL" id="MDB9224046.1"/>
    </source>
</evidence>
<dbReference type="SUPFAM" id="SSF88659">
    <property type="entry name" value="Sigma3 and sigma4 domains of RNA polymerase sigma factors"/>
    <property type="match status" value="1"/>
</dbReference>
<dbReference type="InterPro" id="IPR013249">
    <property type="entry name" value="RNA_pol_sigma70_r4_t2"/>
</dbReference>
<dbReference type="GO" id="GO:0006352">
    <property type="term" value="P:DNA-templated transcription initiation"/>
    <property type="evidence" value="ECO:0007669"/>
    <property type="project" value="InterPro"/>
</dbReference>
<organism evidence="8 9">
    <name type="scientific">Odoribacter splanchnicus</name>
    <dbReference type="NCBI Taxonomy" id="28118"/>
    <lineage>
        <taxon>Bacteria</taxon>
        <taxon>Pseudomonadati</taxon>
        <taxon>Bacteroidota</taxon>
        <taxon>Bacteroidia</taxon>
        <taxon>Bacteroidales</taxon>
        <taxon>Odoribacteraceae</taxon>
        <taxon>Odoribacter</taxon>
    </lineage>
</organism>
<feature type="domain" description="RNA polymerase sigma-70 region 2" evidence="5">
    <location>
        <begin position="30"/>
        <end position="96"/>
    </location>
</feature>
<dbReference type="SUPFAM" id="SSF88946">
    <property type="entry name" value="Sigma2 domain of RNA polymerase sigma factors"/>
    <property type="match status" value="1"/>
</dbReference>
<dbReference type="Pfam" id="PF08281">
    <property type="entry name" value="Sigma70_r4_2"/>
    <property type="match status" value="1"/>
</dbReference>
<dbReference type="InterPro" id="IPR007627">
    <property type="entry name" value="RNA_pol_sigma70_r2"/>
</dbReference>
<dbReference type="AlphaFoldDB" id="A0A412TRK1"/>
<reference evidence="8 9" key="1">
    <citation type="submission" date="2018-08" db="EMBL/GenBank/DDBJ databases">
        <title>A genome reference for cultivated species of the human gut microbiota.</title>
        <authorList>
            <person name="Zou Y."/>
            <person name="Xue W."/>
            <person name="Luo G."/>
        </authorList>
    </citation>
    <scope>NUCLEOTIDE SEQUENCE [LARGE SCALE GENOMIC DNA]</scope>
    <source>
        <strain evidence="8 9">AF16-14</strain>
    </source>
</reference>
<dbReference type="GO" id="GO:0003677">
    <property type="term" value="F:DNA binding"/>
    <property type="evidence" value="ECO:0007669"/>
    <property type="project" value="InterPro"/>
</dbReference>
<dbReference type="Gene3D" id="1.10.1740.10">
    <property type="match status" value="1"/>
</dbReference>
<reference evidence="7" key="2">
    <citation type="submission" date="2023-01" db="EMBL/GenBank/DDBJ databases">
        <title>Human gut microbiome strain richness.</title>
        <authorList>
            <person name="Chen-Liaw A."/>
        </authorList>
    </citation>
    <scope>NUCLEOTIDE SEQUENCE</scope>
    <source>
        <strain evidence="7">RTP21484st1_B7_RTP21484_190118</strain>
    </source>
</reference>
<evidence type="ECO:0000256" key="2">
    <source>
        <dbReference type="ARBA" id="ARBA00023015"/>
    </source>
</evidence>
<dbReference type="InterPro" id="IPR039425">
    <property type="entry name" value="RNA_pol_sigma-70-like"/>
</dbReference>
<keyword evidence="3" id="KW-0731">Sigma factor</keyword>
<evidence type="ECO:0000259" key="6">
    <source>
        <dbReference type="Pfam" id="PF08281"/>
    </source>
</evidence>
<dbReference type="Gene3D" id="1.10.10.10">
    <property type="entry name" value="Winged helix-like DNA-binding domain superfamily/Winged helix DNA-binding domain"/>
    <property type="match status" value="1"/>
</dbReference>
<evidence type="ECO:0000256" key="3">
    <source>
        <dbReference type="ARBA" id="ARBA00023082"/>
    </source>
</evidence>
<comment type="similarity">
    <text evidence="1">Belongs to the sigma-70 factor family. ECF subfamily.</text>
</comment>
<accession>A0A412TRK1</accession>
<dbReference type="EMBL" id="JAQMRD010000019">
    <property type="protein sequence ID" value="MDB9224046.1"/>
    <property type="molecule type" value="Genomic_DNA"/>
</dbReference>
<keyword evidence="2" id="KW-0805">Transcription regulation</keyword>
<feature type="domain" description="RNA polymerase sigma factor 70 region 4 type 2" evidence="6">
    <location>
        <begin position="123"/>
        <end position="169"/>
    </location>
</feature>
<sequence length="187" mass="21872">MDAILENNNAFQNLLARIAAGDTAAYDLLFRKYYASMVLYTDNILKNKSESEDLVSDLFCTLYNKRAKLAEVKFEKSYMFTLLHNRVIDVLRRKKRFQQEELRDFVSEDSVEEVIFEVELYARLNEAIDHLPRKCADVLRLKMEGLDDCEIAEKLGIQYETVRSHVKRGVGILRGKFDKTLLLYIFL</sequence>
<protein>
    <submittedName>
        <fullName evidence="7">Sigma-70 family RNA polymerase sigma factor</fullName>
    </submittedName>
</protein>
<name>A0A412TRK1_9BACT</name>
<dbReference type="InterPro" id="IPR013325">
    <property type="entry name" value="RNA_pol_sigma_r2"/>
</dbReference>
<evidence type="ECO:0000259" key="5">
    <source>
        <dbReference type="Pfam" id="PF04542"/>
    </source>
</evidence>
<keyword evidence="4" id="KW-0804">Transcription</keyword>
<dbReference type="PANTHER" id="PTHR43133">
    <property type="entry name" value="RNA POLYMERASE ECF-TYPE SIGMA FACTO"/>
    <property type="match status" value="1"/>
</dbReference>
<proteinExistence type="inferred from homology"/>
<dbReference type="PANTHER" id="PTHR43133:SF46">
    <property type="entry name" value="RNA POLYMERASE SIGMA-70 FACTOR ECF SUBFAMILY"/>
    <property type="match status" value="1"/>
</dbReference>
<evidence type="ECO:0000313" key="8">
    <source>
        <dbReference type="EMBL" id="RGU56436.1"/>
    </source>
</evidence>
<dbReference type="InterPro" id="IPR014284">
    <property type="entry name" value="RNA_pol_sigma-70_dom"/>
</dbReference>
<comment type="caution">
    <text evidence="8">The sequence shown here is derived from an EMBL/GenBank/DDBJ whole genome shotgun (WGS) entry which is preliminary data.</text>
</comment>
<dbReference type="Proteomes" id="UP000284243">
    <property type="component" value="Unassembled WGS sequence"/>
</dbReference>
<dbReference type="NCBIfam" id="TIGR02937">
    <property type="entry name" value="sigma70-ECF"/>
    <property type="match status" value="1"/>
</dbReference>
<dbReference type="GO" id="GO:0016987">
    <property type="term" value="F:sigma factor activity"/>
    <property type="evidence" value="ECO:0007669"/>
    <property type="project" value="UniProtKB-KW"/>
</dbReference>
<evidence type="ECO:0000256" key="1">
    <source>
        <dbReference type="ARBA" id="ARBA00010641"/>
    </source>
</evidence>
<gene>
    <name evidence="8" type="ORF">DWW57_09280</name>
    <name evidence="7" type="ORF">PN645_13650</name>
</gene>
<dbReference type="InterPro" id="IPR036388">
    <property type="entry name" value="WH-like_DNA-bd_sf"/>
</dbReference>
<dbReference type="EMBL" id="QRYC01000010">
    <property type="protein sequence ID" value="RGU56436.1"/>
    <property type="molecule type" value="Genomic_DNA"/>
</dbReference>
<evidence type="ECO:0000313" key="9">
    <source>
        <dbReference type="Proteomes" id="UP000284243"/>
    </source>
</evidence>
<dbReference type="Pfam" id="PF04542">
    <property type="entry name" value="Sigma70_r2"/>
    <property type="match status" value="1"/>
</dbReference>
<dbReference type="InterPro" id="IPR013324">
    <property type="entry name" value="RNA_pol_sigma_r3/r4-like"/>
</dbReference>
<dbReference type="Proteomes" id="UP001212263">
    <property type="component" value="Unassembled WGS sequence"/>
</dbReference>
<dbReference type="RefSeq" id="WP_118160335.1">
    <property type="nucleotide sequence ID" value="NZ_CABJFF010000024.1"/>
</dbReference>